<dbReference type="Gene3D" id="3.90.400.10">
    <property type="entry name" value="Oligo-1,6-glucosidase, Domain 2"/>
    <property type="match status" value="1"/>
</dbReference>
<dbReference type="CAZy" id="GH13">
    <property type="family name" value="Glycoside Hydrolase Family 13"/>
</dbReference>
<evidence type="ECO:0000313" key="6">
    <source>
        <dbReference type="EMBL" id="ACL62976.1"/>
    </source>
</evidence>
<dbReference type="EMBL" id="CP001351">
    <property type="protein sequence ID" value="ACL62976.1"/>
    <property type="molecule type" value="Genomic_DNA"/>
</dbReference>
<dbReference type="GO" id="GO:0009313">
    <property type="term" value="P:oligosaccharide catabolic process"/>
    <property type="evidence" value="ECO:0007669"/>
    <property type="project" value="TreeGrafter"/>
</dbReference>
<dbReference type="SUPFAM" id="SSF51445">
    <property type="entry name" value="(Trans)glycosidases"/>
    <property type="match status" value="1"/>
</dbReference>
<dbReference type="Pfam" id="PF00128">
    <property type="entry name" value="Alpha-amylase"/>
    <property type="match status" value="1"/>
</dbReference>
<evidence type="ECO:0000256" key="3">
    <source>
        <dbReference type="ARBA" id="ARBA00023295"/>
    </source>
</evidence>
<organism evidence="6 7">
    <name type="scientific">Methylobacterium nodulans (strain LMG 21967 / CNCM I-2342 / ORS 2060)</name>
    <dbReference type="NCBI Taxonomy" id="460265"/>
    <lineage>
        <taxon>Bacteria</taxon>
        <taxon>Pseudomonadati</taxon>
        <taxon>Pseudomonadota</taxon>
        <taxon>Alphaproteobacteria</taxon>
        <taxon>Hyphomicrobiales</taxon>
        <taxon>Methylobacteriaceae</taxon>
        <taxon>Methylobacterium</taxon>
    </lineage>
</organism>
<gene>
    <name evidence="6" type="ordered locus">Mnod_7974</name>
</gene>
<feature type="compositionally biased region" description="Basic and acidic residues" evidence="4">
    <location>
        <begin position="242"/>
        <end position="254"/>
    </location>
</feature>
<geneLocation type="plasmid" evidence="6 7">
    <name>pMNOD02</name>
</geneLocation>
<dbReference type="CDD" id="cd11331">
    <property type="entry name" value="AmyAc_OligoGlu_like"/>
    <property type="match status" value="1"/>
</dbReference>
<dbReference type="KEGG" id="mno:Mnod_7974"/>
<dbReference type="InterPro" id="IPR006047">
    <property type="entry name" value="GH13_cat_dom"/>
</dbReference>
<evidence type="ECO:0000259" key="5">
    <source>
        <dbReference type="SMART" id="SM00642"/>
    </source>
</evidence>
<protein>
    <submittedName>
        <fullName evidence="6">Alpha amylase catalytic region</fullName>
    </submittedName>
</protein>
<sequence>MRETADKLDRSRLNDAHSPADRPWWQQEVIYQIFTPSFQDSNGDGIGDLAGILSRVDYLARLGIGAVWLTPIYPSPLLDAGYDIADFTGVGSCFGDLATFDRLLTALHDRGIRLILDLVPNHTSDQHPWFIESRSSRYNPKRDWYIWADPVPGPLPPNNWLSRFGASAWAYDPTTGQSYYHAFLPEQPDLNWRNPQVRAAIHDAMRFWLRRGVDGFRVDAAAVLAEDALLRDEPPNPDFDGDTPRPERFRRTRTDSQAVTRGYLTELRRVVDEFPDRVLLGEVDTTPDKLPSFYGEDEPRLHLPLNYRLLEVPWKPDAVGRAVQAFLDTMPESAWPDWVLGSHDKPRIASRLGPEQARVAAMLLMTLPGTPILYAGDEIGMENVPVPPALGQDPFERCVPGYGLSRDPFRVPLRWAPESGAGFTTGEPWLPTGPLPLGSTVAEQEEDPCSLLALYRRLTGLRRDRPELQAGRYRRILSEGGVLAYARWLDGSGLVIALNLSASDVAPTLDCRGRVVLGTVLDRDGERIDGCIRLSPHEGVIIAAEDG</sequence>
<dbReference type="SUPFAM" id="SSF51011">
    <property type="entry name" value="Glycosyl hydrolase domain"/>
    <property type="match status" value="1"/>
</dbReference>
<dbReference type="Gene3D" id="2.60.40.1180">
    <property type="entry name" value="Golgi alpha-mannosidase II"/>
    <property type="match status" value="1"/>
</dbReference>
<reference evidence="7" key="1">
    <citation type="submission" date="2009-01" db="EMBL/GenBank/DDBJ databases">
        <title>Complete sequence of plasmid 2 of Methylobacterium nodulans ORS 2060.</title>
        <authorList>
            <consortium name="US DOE Joint Genome Institute"/>
            <person name="Lucas S."/>
            <person name="Copeland A."/>
            <person name="Lapidus A."/>
            <person name="Glavina del Rio T."/>
            <person name="Dalin E."/>
            <person name="Tice H."/>
            <person name="Bruce D."/>
            <person name="Goodwin L."/>
            <person name="Pitluck S."/>
            <person name="Sims D."/>
            <person name="Brettin T."/>
            <person name="Detter J.C."/>
            <person name="Han C."/>
            <person name="Larimer F."/>
            <person name="Land M."/>
            <person name="Hauser L."/>
            <person name="Kyrpides N."/>
            <person name="Ivanova N."/>
            <person name="Marx C.J."/>
            <person name="Richardson P."/>
        </authorList>
    </citation>
    <scope>NUCLEOTIDE SEQUENCE [LARGE SCALE GENOMIC DNA]</scope>
    <source>
        <strain evidence="7">LMG 21967 / CNCM I-2342 / ORS 2060</strain>
        <plasmid evidence="7">Plasmid pMNOD02</plasmid>
    </source>
</reference>
<dbReference type="RefSeq" id="WP_012631178.1">
    <property type="nucleotide sequence ID" value="NC_011887.1"/>
</dbReference>
<proteinExistence type="inferred from homology"/>
<dbReference type="PANTHER" id="PTHR10357:SF179">
    <property type="entry name" value="NEUTRAL AND BASIC AMINO ACID TRANSPORT PROTEIN RBAT"/>
    <property type="match status" value="1"/>
</dbReference>
<feature type="region of interest" description="Disordered" evidence="4">
    <location>
        <begin position="232"/>
        <end position="254"/>
    </location>
</feature>
<keyword evidence="2" id="KW-0378">Hydrolase</keyword>
<evidence type="ECO:0000256" key="2">
    <source>
        <dbReference type="ARBA" id="ARBA00022801"/>
    </source>
</evidence>
<name>B8IWT5_METNO</name>
<keyword evidence="3" id="KW-0326">Glycosidase</keyword>
<dbReference type="InterPro" id="IPR013780">
    <property type="entry name" value="Glyco_hydro_b"/>
</dbReference>
<evidence type="ECO:0000256" key="4">
    <source>
        <dbReference type="SAM" id="MobiDB-lite"/>
    </source>
</evidence>
<dbReference type="OrthoDB" id="9805159at2"/>
<dbReference type="GO" id="GO:0004556">
    <property type="term" value="F:alpha-amylase activity"/>
    <property type="evidence" value="ECO:0007669"/>
    <property type="project" value="TreeGrafter"/>
</dbReference>
<keyword evidence="6" id="KW-0614">Plasmid</keyword>
<dbReference type="InterPro" id="IPR045857">
    <property type="entry name" value="O16G_dom_2"/>
</dbReference>
<evidence type="ECO:0000256" key="1">
    <source>
        <dbReference type="ARBA" id="ARBA00008061"/>
    </source>
</evidence>
<feature type="domain" description="Glycosyl hydrolase family 13 catalytic" evidence="5">
    <location>
        <begin position="32"/>
        <end position="410"/>
    </location>
</feature>
<dbReference type="Gene3D" id="3.20.20.80">
    <property type="entry name" value="Glycosidases"/>
    <property type="match status" value="2"/>
</dbReference>
<dbReference type="HOGENOM" id="CLU_006462_2_3_5"/>
<accession>B8IWT5</accession>
<dbReference type="PANTHER" id="PTHR10357">
    <property type="entry name" value="ALPHA-AMYLASE FAMILY MEMBER"/>
    <property type="match status" value="1"/>
</dbReference>
<evidence type="ECO:0000313" key="7">
    <source>
        <dbReference type="Proteomes" id="UP000008207"/>
    </source>
</evidence>
<comment type="similarity">
    <text evidence="1">Belongs to the glycosyl hydrolase 13 family.</text>
</comment>
<dbReference type="InterPro" id="IPR017853">
    <property type="entry name" value="GH"/>
</dbReference>
<dbReference type="Proteomes" id="UP000008207">
    <property type="component" value="Plasmid pMNOD02"/>
</dbReference>
<dbReference type="FunFam" id="3.90.400.10:FF:000002">
    <property type="entry name" value="Sucrose isomerase"/>
    <property type="match status" value="1"/>
</dbReference>
<dbReference type="AlphaFoldDB" id="B8IWT5"/>
<keyword evidence="7" id="KW-1185">Reference proteome</keyword>
<dbReference type="SMART" id="SM00642">
    <property type="entry name" value="Aamy"/>
    <property type="match status" value="1"/>
</dbReference>